<protein>
    <submittedName>
        <fullName evidence="1">Uncharacterized protein</fullName>
    </submittedName>
</protein>
<evidence type="ECO:0000313" key="1">
    <source>
        <dbReference type="EMBL" id="NHR07057.1"/>
    </source>
</evidence>
<evidence type="ECO:0000313" key="2">
    <source>
        <dbReference type="Proteomes" id="UP001515641"/>
    </source>
</evidence>
<organism evidence="1 2">
    <name type="scientific">Chromobacterium fluminis</name>
    <dbReference type="NCBI Taxonomy" id="3044269"/>
    <lineage>
        <taxon>Bacteria</taxon>
        <taxon>Pseudomonadati</taxon>
        <taxon>Pseudomonadota</taxon>
        <taxon>Betaproteobacteria</taxon>
        <taxon>Neisseriales</taxon>
        <taxon>Chromobacteriaceae</taxon>
        <taxon>Chromobacterium</taxon>
    </lineage>
</organism>
<sequence length="207" mass="24089">MTTLKNISRLKNTHGSQFLNLTDIPFFYAKYRMMKRLERPNFSSMDDEREENIRKMLMHFNDHPPANYKAAQSEYLVLLGEKGWIWDTKNNAITSTGTSTFETYLKKEKSPALKYCFLGCCQSDPVAQKLSEWRRDVMFISTKHPIRLGKPILKSEVVHGVVNDHGTPFCLDDFSIYKNAVPIEDFFTLQQLANTPYLMKKMQDSEL</sequence>
<gene>
    <name evidence="1" type="ORF">HA052_17850</name>
</gene>
<reference evidence="1 2" key="1">
    <citation type="submission" date="2020-03" db="EMBL/GenBank/DDBJ databases">
        <title>Draft genome sequence of environmentally isolated cultures.</title>
        <authorList>
            <person name="Wilson H.S."/>
            <person name="De Leon M.E."/>
        </authorList>
    </citation>
    <scope>NUCLEOTIDE SEQUENCE [LARGE SCALE GENOMIC DNA]</scope>
    <source>
        <strain evidence="1 2">HSC-31F16</strain>
    </source>
</reference>
<accession>A0ABX0L5I5</accession>
<name>A0ABX0L5I5_9NEIS</name>
<dbReference type="EMBL" id="JAAOMA010000027">
    <property type="protein sequence ID" value="NHR07057.1"/>
    <property type="molecule type" value="Genomic_DNA"/>
</dbReference>
<proteinExistence type="predicted"/>
<keyword evidence="2" id="KW-1185">Reference proteome</keyword>
<dbReference type="RefSeq" id="WP_166452924.1">
    <property type="nucleotide sequence ID" value="NZ_JAAOMA010000027.1"/>
</dbReference>
<dbReference type="Proteomes" id="UP001515641">
    <property type="component" value="Unassembled WGS sequence"/>
</dbReference>
<comment type="caution">
    <text evidence="1">The sequence shown here is derived from an EMBL/GenBank/DDBJ whole genome shotgun (WGS) entry which is preliminary data.</text>
</comment>